<evidence type="ECO:0000256" key="2">
    <source>
        <dbReference type="ARBA" id="ARBA00022692"/>
    </source>
</evidence>
<keyword evidence="3" id="KW-1133">Transmembrane helix</keyword>
<keyword evidence="8" id="KW-1185">Reference proteome</keyword>
<keyword evidence="4" id="KW-0472">Membrane</keyword>
<accession>A0A919F5U1</accession>
<evidence type="ECO:0000313" key="8">
    <source>
        <dbReference type="Proteomes" id="UP000623958"/>
    </source>
</evidence>
<evidence type="ECO:0000256" key="5">
    <source>
        <dbReference type="SAM" id="MobiDB-lite"/>
    </source>
</evidence>
<proteinExistence type="predicted"/>
<dbReference type="InterPro" id="IPR006260">
    <property type="entry name" value="TonB/TolA_C"/>
</dbReference>
<dbReference type="SUPFAM" id="SSF74653">
    <property type="entry name" value="TolA/TonB C-terminal domain"/>
    <property type="match status" value="1"/>
</dbReference>
<dbReference type="PANTHER" id="PTHR35813">
    <property type="entry name" value="INNER MEMBRANE PROTEIN YBAN"/>
    <property type="match status" value="1"/>
</dbReference>
<evidence type="ECO:0000256" key="4">
    <source>
        <dbReference type="ARBA" id="ARBA00023136"/>
    </source>
</evidence>
<dbReference type="InterPro" id="IPR007401">
    <property type="entry name" value="DUF454"/>
</dbReference>
<evidence type="ECO:0000256" key="3">
    <source>
        <dbReference type="ARBA" id="ARBA00022989"/>
    </source>
</evidence>
<dbReference type="PROSITE" id="PS52015">
    <property type="entry name" value="TONB_CTD"/>
    <property type="match status" value="1"/>
</dbReference>
<organism evidence="7 8">
    <name type="scientific">Xanthomonas boreopolis</name>
    <dbReference type="NCBI Taxonomy" id="86183"/>
    <lineage>
        <taxon>Bacteria</taxon>
        <taxon>Pseudomonadati</taxon>
        <taxon>Pseudomonadota</taxon>
        <taxon>Gammaproteobacteria</taxon>
        <taxon>Lysobacterales</taxon>
        <taxon>Lysobacteraceae</taxon>
        <taxon>Xanthomonas</taxon>
    </lineage>
</organism>
<dbReference type="RefSeq" id="WP_434028667.1">
    <property type="nucleotide sequence ID" value="NZ_BNBA01000005.1"/>
</dbReference>
<dbReference type="Pfam" id="PF03544">
    <property type="entry name" value="TonB_C"/>
    <property type="match status" value="1"/>
</dbReference>
<sequence>MSRHLWLGAGLLMLALGIIGALLPVMPTTIFLILAVGCFGRSSPALEAKLLAHPRYGRSLRAWRQEGAISARGKRLATMGIGLGLVLFWWGAKPSPVWGMPVSAAMAACAGWLLVRPLPRGDRPGPVADWLQRHPREVAAASSVAAHVLLLWLVLGGWPVATVPPAPHEPVRIQLTLLPPAAPPVPVAPREAPRPVPDATASPPPPRQHQAAAPTEAPAMPTIPPLEPAALPEPASGRDRPVYAEPMAEASLPSQAESPASPSLPSAPVPAGARDPNWEGEVLARLEKFRRYPRPARVRRQQGVVYVHALVDRQGGVLSAQVRRGSGHPVLDREALDTFLRAQPLPAPPAALPTPVELEVPVEFFLR</sequence>
<evidence type="ECO:0000259" key="6">
    <source>
        <dbReference type="PROSITE" id="PS52015"/>
    </source>
</evidence>
<dbReference type="AlphaFoldDB" id="A0A919F5U1"/>
<dbReference type="GO" id="GO:0005886">
    <property type="term" value="C:plasma membrane"/>
    <property type="evidence" value="ECO:0007669"/>
    <property type="project" value="TreeGrafter"/>
</dbReference>
<comment type="caution">
    <text evidence="7">The sequence shown here is derived from an EMBL/GenBank/DDBJ whole genome shotgun (WGS) entry which is preliminary data.</text>
</comment>
<protein>
    <recommendedName>
        <fullName evidence="6">TonB C-terminal domain-containing protein</fullName>
    </recommendedName>
</protein>
<feature type="compositionally biased region" description="Low complexity" evidence="5">
    <location>
        <begin position="248"/>
        <end position="271"/>
    </location>
</feature>
<dbReference type="Pfam" id="PF04304">
    <property type="entry name" value="DUF454"/>
    <property type="match status" value="1"/>
</dbReference>
<dbReference type="GO" id="GO:0055085">
    <property type="term" value="P:transmembrane transport"/>
    <property type="evidence" value="ECO:0007669"/>
    <property type="project" value="InterPro"/>
</dbReference>
<dbReference type="Gene3D" id="3.30.1150.10">
    <property type="match status" value="1"/>
</dbReference>
<feature type="compositionally biased region" description="Low complexity" evidence="5">
    <location>
        <begin position="208"/>
        <end position="220"/>
    </location>
</feature>
<feature type="domain" description="TonB C-terminal" evidence="6">
    <location>
        <begin position="277"/>
        <end position="367"/>
    </location>
</feature>
<evidence type="ECO:0000313" key="7">
    <source>
        <dbReference type="EMBL" id="GHH49480.1"/>
    </source>
</evidence>
<comment type="subcellular location">
    <subcellularLocation>
        <location evidence="1">Membrane</location>
        <topology evidence="1">Single-pass membrane protein</topology>
    </subcellularLocation>
</comment>
<dbReference type="Proteomes" id="UP000623958">
    <property type="component" value="Unassembled WGS sequence"/>
</dbReference>
<dbReference type="PANTHER" id="PTHR35813:SF1">
    <property type="entry name" value="INNER MEMBRANE PROTEIN YBAN"/>
    <property type="match status" value="1"/>
</dbReference>
<name>A0A919F5U1_9XANT</name>
<dbReference type="EMBL" id="BNBA01000005">
    <property type="protein sequence ID" value="GHH49480.1"/>
    <property type="molecule type" value="Genomic_DNA"/>
</dbReference>
<feature type="region of interest" description="Disordered" evidence="5">
    <location>
        <begin position="184"/>
        <end position="276"/>
    </location>
</feature>
<keyword evidence="2" id="KW-0812">Transmembrane</keyword>
<dbReference type="NCBIfam" id="TIGR01352">
    <property type="entry name" value="tonB_Cterm"/>
    <property type="match status" value="1"/>
</dbReference>
<reference evidence="7" key="1">
    <citation type="journal article" date="2014" name="Int. J. Syst. Evol. Microbiol.">
        <title>Complete genome sequence of Corynebacterium casei LMG S-19264T (=DSM 44701T), isolated from a smear-ripened cheese.</title>
        <authorList>
            <consortium name="US DOE Joint Genome Institute (JGI-PGF)"/>
            <person name="Walter F."/>
            <person name="Albersmeier A."/>
            <person name="Kalinowski J."/>
            <person name="Ruckert C."/>
        </authorList>
    </citation>
    <scope>NUCLEOTIDE SEQUENCE</scope>
    <source>
        <strain evidence="7">JCM 13306</strain>
    </source>
</reference>
<gene>
    <name evidence="7" type="ORF">GCM10009090_08950</name>
</gene>
<evidence type="ECO:0000256" key="1">
    <source>
        <dbReference type="ARBA" id="ARBA00004167"/>
    </source>
</evidence>
<reference evidence="7" key="2">
    <citation type="submission" date="2020-09" db="EMBL/GenBank/DDBJ databases">
        <authorList>
            <person name="Sun Q."/>
            <person name="Ohkuma M."/>
        </authorList>
    </citation>
    <scope>NUCLEOTIDE SEQUENCE</scope>
    <source>
        <strain evidence="7">JCM 13306</strain>
    </source>
</reference>
<dbReference type="InterPro" id="IPR037682">
    <property type="entry name" value="TonB_C"/>
</dbReference>